<accession>A0A016VP44</accession>
<dbReference type="PROSITE" id="PS50055">
    <property type="entry name" value="TYR_PHOSPHATASE_PTP"/>
    <property type="match status" value="1"/>
</dbReference>
<evidence type="ECO:0000259" key="3">
    <source>
        <dbReference type="PROSITE" id="PS50056"/>
    </source>
</evidence>
<feature type="domain" description="Tyrosine-protein phosphatase" evidence="2">
    <location>
        <begin position="273"/>
        <end position="536"/>
    </location>
</feature>
<evidence type="ECO:0008006" key="6">
    <source>
        <dbReference type="Google" id="ProtNLM"/>
    </source>
</evidence>
<dbReference type="PRINTS" id="PR00700">
    <property type="entry name" value="PRTYPHPHTASE"/>
</dbReference>
<dbReference type="PANTHER" id="PTHR46163">
    <property type="entry name" value="TYROSINE-PROTEIN PHOSPHATASE-RELATED"/>
    <property type="match status" value="1"/>
</dbReference>
<dbReference type="InterPro" id="IPR000387">
    <property type="entry name" value="Tyr_Pase_dom"/>
</dbReference>
<dbReference type="SMART" id="SM00194">
    <property type="entry name" value="PTPc"/>
    <property type="match status" value="1"/>
</dbReference>
<dbReference type="InterPro" id="IPR029021">
    <property type="entry name" value="Prot-tyrosine_phosphatase-like"/>
</dbReference>
<dbReference type="PROSITE" id="PS50056">
    <property type="entry name" value="TYR_PHOSPHATASE_2"/>
    <property type="match status" value="1"/>
</dbReference>
<feature type="domain" description="Tyrosine specific protein phosphatases" evidence="3">
    <location>
        <begin position="456"/>
        <end position="527"/>
    </location>
</feature>
<dbReference type="SMART" id="SM00404">
    <property type="entry name" value="PTPc_motif"/>
    <property type="match status" value="1"/>
</dbReference>
<dbReference type="InterPro" id="IPR052782">
    <property type="entry name" value="Oocyte-zygote_transition_reg"/>
</dbReference>
<evidence type="ECO:0000259" key="2">
    <source>
        <dbReference type="PROSITE" id="PS50055"/>
    </source>
</evidence>
<dbReference type="Gene3D" id="3.90.190.10">
    <property type="entry name" value="Protein tyrosine phosphatase superfamily"/>
    <property type="match status" value="1"/>
</dbReference>
<gene>
    <name evidence="4" type="primary">Acey_s0007.g3565</name>
    <name evidence="4" type="ORF">Y032_0007g3565</name>
</gene>
<dbReference type="SUPFAM" id="SSF52799">
    <property type="entry name" value="(Phosphotyrosine protein) phosphatases II"/>
    <property type="match status" value="1"/>
</dbReference>
<dbReference type="GO" id="GO:0004725">
    <property type="term" value="F:protein tyrosine phosphatase activity"/>
    <property type="evidence" value="ECO:0007669"/>
    <property type="project" value="InterPro"/>
</dbReference>
<evidence type="ECO:0000256" key="1">
    <source>
        <dbReference type="SAM" id="MobiDB-lite"/>
    </source>
</evidence>
<sequence length="571" mass="65443">MPQVQNTESCEAESRRLPFLSRYVRQFFSRVARVSEAGEGLPVKLSKIKAVQWTTIKPTVKENRIRSTSPLPYVLAIRVGFAHGHAYAANRRPPLQAKHWYSDDLWNNKNILQEHNKCGYSVILTRSCAVTYRARIHLQACVYRKAACSTVSSILKDQFGTVTVERSDQRAPSEVLTPIVIRSNFTIWSSRPPVKYRVDQLAENIMVTEIAAPCNEGAKQAELLEGAYGDSPKNKNGRRSKPSSFKSTKDKNVILGMVSIWVNRVLDMGAPKLIEEFRELSKWKPESMTTKAFVENRALNRYVDVPCQDARRVVLKWPGIENDYIHANYVATPSRDHHFICTQGPLIHTMQHFWAMVIQEKSDYILMLCNTVECEKKKCEQYWPYEVGEIMVFGDDSEGKIVATCVDVHPMSDEDSFIRVSKIRLDYKDGGNEASRTVHHYHWENWPDRGVPPTKLTAINLLAEIRSSTTPIIVHCSAGIGRTGTIVAISYVQEKMQIGEDCQAMSELLKEIRTQRPCSIQNAYQYLYVHRVLLAYFLEKYKRRFQHCLDNGGEEKYQKWCADYKRITGCD</sequence>
<dbReference type="PANTHER" id="PTHR46163:SF8">
    <property type="entry name" value="PROTEIN-TYROSINE PHOSPHATASE"/>
    <property type="match status" value="1"/>
</dbReference>
<dbReference type="InterPro" id="IPR016130">
    <property type="entry name" value="Tyr_Pase_AS"/>
</dbReference>
<dbReference type="InterPro" id="IPR003595">
    <property type="entry name" value="Tyr_Pase_cat"/>
</dbReference>
<keyword evidence="5" id="KW-1185">Reference proteome</keyword>
<dbReference type="CDD" id="cd00047">
    <property type="entry name" value="PTPc"/>
    <property type="match status" value="1"/>
</dbReference>
<protein>
    <recommendedName>
        <fullName evidence="6">Protein-tyrosine phosphatase</fullName>
    </recommendedName>
</protein>
<evidence type="ECO:0000313" key="4">
    <source>
        <dbReference type="EMBL" id="EYC29056.1"/>
    </source>
</evidence>
<proteinExistence type="predicted"/>
<name>A0A016VP44_9BILA</name>
<dbReference type="AlphaFoldDB" id="A0A016VP44"/>
<dbReference type="STRING" id="53326.A0A016VP44"/>
<dbReference type="Proteomes" id="UP000024635">
    <property type="component" value="Unassembled WGS sequence"/>
</dbReference>
<dbReference type="EMBL" id="JARK01001343">
    <property type="protein sequence ID" value="EYC29056.1"/>
    <property type="molecule type" value="Genomic_DNA"/>
</dbReference>
<evidence type="ECO:0000313" key="5">
    <source>
        <dbReference type="Proteomes" id="UP000024635"/>
    </source>
</evidence>
<dbReference type="PROSITE" id="PS00383">
    <property type="entry name" value="TYR_PHOSPHATASE_1"/>
    <property type="match status" value="1"/>
</dbReference>
<comment type="caution">
    <text evidence="4">The sequence shown here is derived from an EMBL/GenBank/DDBJ whole genome shotgun (WGS) entry which is preliminary data.</text>
</comment>
<dbReference type="InterPro" id="IPR000242">
    <property type="entry name" value="PTP_cat"/>
</dbReference>
<dbReference type="Pfam" id="PF00102">
    <property type="entry name" value="Y_phosphatase"/>
    <property type="match status" value="1"/>
</dbReference>
<feature type="region of interest" description="Disordered" evidence="1">
    <location>
        <begin position="227"/>
        <end position="247"/>
    </location>
</feature>
<dbReference type="OrthoDB" id="10253954at2759"/>
<reference evidence="5" key="1">
    <citation type="journal article" date="2015" name="Nat. Genet.">
        <title>The genome and transcriptome of the zoonotic hookworm Ancylostoma ceylanicum identify infection-specific gene families.</title>
        <authorList>
            <person name="Schwarz E.M."/>
            <person name="Hu Y."/>
            <person name="Antoshechkin I."/>
            <person name="Miller M.M."/>
            <person name="Sternberg P.W."/>
            <person name="Aroian R.V."/>
        </authorList>
    </citation>
    <scope>NUCLEOTIDE SEQUENCE</scope>
    <source>
        <strain evidence="5">HY135</strain>
    </source>
</reference>
<organism evidence="4 5">
    <name type="scientific">Ancylostoma ceylanicum</name>
    <dbReference type="NCBI Taxonomy" id="53326"/>
    <lineage>
        <taxon>Eukaryota</taxon>
        <taxon>Metazoa</taxon>
        <taxon>Ecdysozoa</taxon>
        <taxon>Nematoda</taxon>
        <taxon>Chromadorea</taxon>
        <taxon>Rhabditida</taxon>
        <taxon>Rhabditina</taxon>
        <taxon>Rhabditomorpha</taxon>
        <taxon>Strongyloidea</taxon>
        <taxon>Ancylostomatidae</taxon>
        <taxon>Ancylostomatinae</taxon>
        <taxon>Ancylostoma</taxon>
    </lineage>
</organism>